<dbReference type="AlphaFoldDB" id="A0AAV4R400"/>
<keyword evidence="2" id="KW-1185">Reference proteome</keyword>
<organism evidence="1 2">
    <name type="scientific">Caerostris extrusa</name>
    <name type="common">Bark spider</name>
    <name type="synonym">Caerostris bankana</name>
    <dbReference type="NCBI Taxonomy" id="172846"/>
    <lineage>
        <taxon>Eukaryota</taxon>
        <taxon>Metazoa</taxon>
        <taxon>Ecdysozoa</taxon>
        <taxon>Arthropoda</taxon>
        <taxon>Chelicerata</taxon>
        <taxon>Arachnida</taxon>
        <taxon>Araneae</taxon>
        <taxon>Araneomorphae</taxon>
        <taxon>Entelegynae</taxon>
        <taxon>Araneoidea</taxon>
        <taxon>Araneidae</taxon>
        <taxon>Caerostris</taxon>
    </lineage>
</organism>
<accession>A0AAV4R400</accession>
<dbReference type="Proteomes" id="UP001054945">
    <property type="component" value="Unassembled WGS sequence"/>
</dbReference>
<evidence type="ECO:0000313" key="2">
    <source>
        <dbReference type="Proteomes" id="UP001054945"/>
    </source>
</evidence>
<protein>
    <submittedName>
        <fullName evidence="1">Uncharacterized protein</fullName>
    </submittedName>
</protein>
<sequence length="71" mass="8162">MDEDGHSSPWGAAALISMQKGGEASCRKQYCRMRGLAQMSYLWGLIYFGGFKDVECFWWKRVLIEVCSYVN</sequence>
<proteinExistence type="predicted"/>
<evidence type="ECO:0000313" key="1">
    <source>
        <dbReference type="EMBL" id="GIY17033.1"/>
    </source>
</evidence>
<gene>
    <name evidence="1" type="ORF">CEXT_319301</name>
</gene>
<dbReference type="EMBL" id="BPLR01007454">
    <property type="protein sequence ID" value="GIY17033.1"/>
    <property type="molecule type" value="Genomic_DNA"/>
</dbReference>
<reference evidence="1 2" key="1">
    <citation type="submission" date="2021-06" db="EMBL/GenBank/DDBJ databases">
        <title>Caerostris extrusa draft genome.</title>
        <authorList>
            <person name="Kono N."/>
            <person name="Arakawa K."/>
        </authorList>
    </citation>
    <scope>NUCLEOTIDE SEQUENCE [LARGE SCALE GENOMIC DNA]</scope>
</reference>
<comment type="caution">
    <text evidence="1">The sequence shown here is derived from an EMBL/GenBank/DDBJ whole genome shotgun (WGS) entry which is preliminary data.</text>
</comment>
<name>A0AAV4R400_CAEEX</name>